<protein>
    <recommendedName>
        <fullName evidence="3">Gamma-glutamyltransferase</fullName>
    </recommendedName>
</protein>
<dbReference type="Proteomes" id="UP000033514">
    <property type="component" value="Unassembled WGS sequence"/>
</dbReference>
<dbReference type="STRING" id="361041.VW35_18955"/>
<dbReference type="Pfam" id="PF01019">
    <property type="entry name" value="G_glu_transpept"/>
    <property type="match status" value="1"/>
</dbReference>
<dbReference type="SUPFAM" id="SSF56235">
    <property type="entry name" value="N-terminal nucleophile aminohydrolases (Ntn hydrolases)"/>
    <property type="match status" value="1"/>
</dbReference>
<dbReference type="PATRIC" id="fig|361041.3.peg.3206"/>
<dbReference type="OrthoDB" id="9781342at2"/>
<keyword evidence="2" id="KW-1185">Reference proteome</keyword>
<dbReference type="InterPro" id="IPR052896">
    <property type="entry name" value="GGT-like_enzyme"/>
</dbReference>
<dbReference type="Gene3D" id="3.60.20.40">
    <property type="match status" value="1"/>
</dbReference>
<dbReference type="InterPro" id="IPR043138">
    <property type="entry name" value="GGT_lsub"/>
</dbReference>
<dbReference type="PRINTS" id="PR01210">
    <property type="entry name" value="GGTRANSPTASE"/>
</dbReference>
<dbReference type="PANTHER" id="PTHR43881">
    <property type="entry name" value="GAMMA-GLUTAMYLTRANSPEPTIDASE (AFU_ORTHOLOGUE AFUA_4G13580)"/>
    <property type="match status" value="1"/>
</dbReference>
<gene>
    <name evidence="1" type="ORF">VW35_18955</name>
</gene>
<organism evidence="1 2">
    <name type="scientific">Devosia soli</name>
    <dbReference type="NCBI Taxonomy" id="361041"/>
    <lineage>
        <taxon>Bacteria</taxon>
        <taxon>Pseudomonadati</taxon>
        <taxon>Pseudomonadota</taxon>
        <taxon>Alphaproteobacteria</taxon>
        <taxon>Hyphomicrobiales</taxon>
        <taxon>Devosiaceae</taxon>
        <taxon>Devosia</taxon>
    </lineage>
</organism>
<proteinExistence type="predicted"/>
<dbReference type="RefSeq" id="WP_046144662.1">
    <property type="nucleotide sequence ID" value="NZ_LAJG01000048.1"/>
</dbReference>
<dbReference type="InterPro" id="IPR043137">
    <property type="entry name" value="GGT_ssub_C"/>
</dbReference>
<evidence type="ECO:0000313" key="2">
    <source>
        <dbReference type="Proteomes" id="UP000033514"/>
    </source>
</evidence>
<name>A0A0F5L0W3_9HYPH</name>
<accession>A0A0F5L0W3</accession>
<dbReference type="AlphaFoldDB" id="A0A0F5L0W3"/>
<sequence>MRPLQDYIADQGPKPLAEGRAVASTGNPIVTETAIDILAAGGNAADAAIAAALVQAVVEPHLTSHAGMVSCLYWDRAKKQAHQLNALGTLASDLPPFRPINGVGGWAREGAPGPQAAVPGFMPGLAALHERYGTKSWAELCAPAVEWAERGHAVSSFEYGVNVFAAPFCTYFESGRAVFMPEGFLTPVGQVVRNPALAETMKRLAAEGPDYFTTGAWAEAFITAGNDLGWPVRLDHLTANPPRWQTPLRFMHRGHDVVSLAPPERQGAFCAMVLGILDHAGIADMEPFGADYVFTMAHALRLAEQACGFLHDPVVAGDAASVLMDPAYHAQKAKLIAVSRPHVDLTEHVRLTRGRAALAASGWNSASRKPPVGSCEISIVDADGNWIQMMNTIQSGGIPGMAVGGVFMMGSHEQTAMNAHFSNFRVPGARMRNILGNTFVMKDGAPWLALGTPGNVYATVAQMLVHILDFGMDPQAASDAPRMLPLEDDYTLHIESRLNAKTVTDLTAMGLLLGPMPQWDWNQGSFQMCWRDGDRLVASADFRRTGAASALR</sequence>
<reference evidence="1 2" key="1">
    <citation type="submission" date="2015-03" db="EMBL/GenBank/DDBJ databases">
        <authorList>
            <person name="Hassan Y.I."/>
            <person name="Lepp D."/>
            <person name="Zhou T."/>
        </authorList>
    </citation>
    <scope>NUCLEOTIDE SEQUENCE [LARGE SCALE GENOMIC DNA]</scope>
    <source>
        <strain evidence="1 2">GH2-10</strain>
    </source>
</reference>
<evidence type="ECO:0008006" key="3">
    <source>
        <dbReference type="Google" id="ProtNLM"/>
    </source>
</evidence>
<dbReference type="InterPro" id="IPR029055">
    <property type="entry name" value="Ntn_hydrolases_N"/>
</dbReference>
<dbReference type="EMBL" id="LAJG01000048">
    <property type="protein sequence ID" value="KKB75845.1"/>
    <property type="molecule type" value="Genomic_DNA"/>
</dbReference>
<dbReference type="PANTHER" id="PTHR43881:SF1">
    <property type="entry name" value="GAMMA-GLUTAMYLTRANSPEPTIDASE (AFU_ORTHOLOGUE AFUA_4G13580)"/>
    <property type="match status" value="1"/>
</dbReference>
<evidence type="ECO:0000313" key="1">
    <source>
        <dbReference type="EMBL" id="KKB75845.1"/>
    </source>
</evidence>
<comment type="caution">
    <text evidence="1">The sequence shown here is derived from an EMBL/GenBank/DDBJ whole genome shotgun (WGS) entry which is preliminary data.</text>
</comment>
<dbReference type="Gene3D" id="1.10.246.130">
    <property type="match status" value="1"/>
</dbReference>